<dbReference type="EMBL" id="JACJTB010000001">
    <property type="protein sequence ID" value="MBD2593012.1"/>
    <property type="molecule type" value="Genomic_DNA"/>
</dbReference>
<reference evidence="4 5" key="1">
    <citation type="journal article" date="2020" name="ISME J.">
        <title>Comparative genomics reveals insights into cyanobacterial evolution and habitat adaptation.</title>
        <authorList>
            <person name="Chen M.Y."/>
            <person name="Teng W.K."/>
            <person name="Zhao L."/>
            <person name="Hu C.X."/>
            <person name="Zhou Y.K."/>
            <person name="Han B.P."/>
            <person name="Song L.R."/>
            <person name="Shu W.S."/>
        </authorList>
    </citation>
    <scope>NUCLEOTIDE SEQUENCE [LARGE SCALE GENOMIC DNA]</scope>
    <source>
        <strain evidence="4 5">FACHB-130</strain>
    </source>
</reference>
<sequence length="49" mass="5485">MLNCFLIRKIAISRDGTFLASGGDDNTLILWNLRRILKLNALSYACSLV</sequence>
<keyword evidence="5" id="KW-1185">Reference proteome</keyword>
<evidence type="ECO:0000313" key="5">
    <source>
        <dbReference type="Proteomes" id="UP000603457"/>
    </source>
</evidence>
<proteinExistence type="predicted"/>
<feature type="repeat" description="WD" evidence="3">
    <location>
        <begin position="7"/>
        <end position="34"/>
    </location>
</feature>
<dbReference type="Gene3D" id="2.130.10.10">
    <property type="entry name" value="YVTN repeat-like/Quinoprotein amine dehydrogenase"/>
    <property type="match status" value="1"/>
</dbReference>
<evidence type="ECO:0000256" key="1">
    <source>
        <dbReference type="ARBA" id="ARBA00022574"/>
    </source>
</evidence>
<keyword evidence="2" id="KW-0677">Repeat</keyword>
<protein>
    <submittedName>
        <fullName evidence="4">Uncharacterized protein</fullName>
    </submittedName>
</protein>
<accession>A0ABR8FPD6</accession>
<dbReference type="RefSeq" id="WP_190966115.1">
    <property type="nucleotide sequence ID" value="NZ_JACJTB010000001.1"/>
</dbReference>
<name>A0ABR8FPD6_9NOSO</name>
<evidence type="ECO:0000256" key="2">
    <source>
        <dbReference type="ARBA" id="ARBA00022737"/>
    </source>
</evidence>
<dbReference type="Pfam" id="PF00400">
    <property type="entry name" value="WD40"/>
    <property type="match status" value="1"/>
</dbReference>
<gene>
    <name evidence="4" type="ORF">H6G74_01545</name>
</gene>
<dbReference type="InterPro" id="IPR015943">
    <property type="entry name" value="WD40/YVTN_repeat-like_dom_sf"/>
</dbReference>
<keyword evidence="1 3" id="KW-0853">WD repeat</keyword>
<dbReference type="InterPro" id="IPR019775">
    <property type="entry name" value="WD40_repeat_CS"/>
</dbReference>
<dbReference type="PROSITE" id="PS00678">
    <property type="entry name" value="WD_REPEATS_1"/>
    <property type="match status" value="1"/>
</dbReference>
<dbReference type="PROSITE" id="PS50082">
    <property type="entry name" value="WD_REPEATS_2"/>
    <property type="match status" value="1"/>
</dbReference>
<dbReference type="InterPro" id="IPR001680">
    <property type="entry name" value="WD40_rpt"/>
</dbReference>
<comment type="caution">
    <text evidence="4">The sequence shown here is derived from an EMBL/GenBank/DDBJ whole genome shotgun (WGS) entry which is preliminary data.</text>
</comment>
<evidence type="ECO:0000256" key="3">
    <source>
        <dbReference type="PROSITE-ProRule" id="PRU00221"/>
    </source>
</evidence>
<dbReference type="Proteomes" id="UP000603457">
    <property type="component" value="Unassembled WGS sequence"/>
</dbReference>
<evidence type="ECO:0000313" key="4">
    <source>
        <dbReference type="EMBL" id="MBD2593012.1"/>
    </source>
</evidence>
<organism evidence="4 5">
    <name type="scientific">Nostoc spongiaeforme FACHB-130</name>
    <dbReference type="NCBI Taxonomy" id="1357510"/>
    <lineage>
        <taxon>Bacteria</taxon>
        <taxon>Bacillati</taxon>
        <taxon>Cyanobacteriota</taxon>
        <taxon>Cyanophyceae</taxon>
        <taxon>Nostocales</taxon>
        <taxon>Nostocaceae</taxon>
        <taxon>Nostoc</taxon>
    </lineage>
</organism>
<dbReference type="SUPFAM" id="SSF50978">
    <property type="entry name" value="WD40 repeat-like"/>
    <property type="match status" value="1"/>
</dbReference>
<dbReference type="InterPro" id="IPR036322">
    <property type="entry name" value="WD40_repeat_dom_sf"/>
</dbReference>